<keyword evidence="4" id="KW-1185">Reference proteome</keyword>
<dbReference type="EMBL" id="JAGTJR010000010">
    <property type="protein sequence ID" value="KAH7053424.1"/>
    <property type="molecule type" value="Genomic_DNA"/>
</dbReference>
<dbReference type="InterPro" id="IPR005302">
    <property type="entry name" value="MoCF_Sase_C"/>
</dbReference>
<feature type="chain" id="PRO_5046653202" description="MOSC domain-containing protein" evidence="1">
    <location>
        <begin position="31"/>
        <end position="346"/>
    </location>
</feature>
<dbReference type="InterPro" id="IPR005303">
    <property type="entry name" value="MOCOS_middle"/>
</dbReference>
<sequence length="346" mass="38687">MADAKPLVAGASALPILLSVLIVVLPTAVGEKSLGLPPPPPPPDEIVSLRIYPIKSCRGIEVKSAKLLRTGLDLDRNWMFISLPKREFITIRTNSKMTLIDTAIDASTDELTVSIKGHDHRIAIPAHPTRAWLEKNAQLLKATIWSEDTDGWEYSADLTQPFSEFFGMDVRLVYKGPTPRILRGSGDPSLLGRTESTKFADMMPVLVSSMASMAELNSRLRKLGEEEITIERFRPNIVVRGHEAWNEDSWKTLQINSGEKGGTLVLDVVCRCLRCQVPNVNPDTAEKHARQPWNELMTYRRIDEGLKFKPSFGMLCAPRDEGLVEIGMRLEVTKTTNNHFFLSPMK</sequence>
<comment type="caution">
    <text evidence="3">The sequence shown here is derived from an EMBL/GenBank/DDBJ whole genome shotgun (WGS) entry which is preliminary data.</text>
</comment>
<dbReference type="Pfam" id="PF03476">
    <property type="entry name" value="MOSC_N"/>
    <property type="match status" value="1"/>
</dbReference>
<feature type="domain" description="MOSC" evidence="2">
    <location>
        <begin position="176"/>
        <end position="333"/>
    </location>
</feature>
<gene>
    <name evidence="3" type="ORF">B0J12DRAFT_718534</name>
</gene>
<accession>A0ABQ8GEN5</accession>
<dbReference type="PANTHER" id="PTHR14237:SF19">
    <property type="entry name" value="MITOCHONDRIAL AMIDOXIME REDUCING COMPONENT 1"/>
    <property type="match status" value="1"/>
</dbReference>
<evidence type="ECO:0000259" key="2">
    <source>
        <dbReference type="PROSITE" id="PS51340"/>
    </source>
</evidence>
<proteinExistence type="predicted"/>
<dbReference type="PANTHER" id="PTHR14237">
    <property type="entry name" value="MOLYBDOPTERIN COFACTOR SULFURASE MOSC"/>
    <property type="match status" value="1"/>
</dbReference>
<organism evidence="3 4">
    <name type="scientific">Macrophomina phaseolina</name>
    <dbReference type="NCBI Taxonomy" id="35725"/>
    <lineage>
        <taxon>Eukaryota</taxon>
        <taxon>Fungi</taxon>
        <taxon>Dikarya</taxon>
        <taxon>Ascomycota</taxon>
        <taxon>Pezizomycotina</taxon>
        <taxon>Dothideomycetes</taxon>
        <taxon>Dothideomycetes incertae sedis</taxon>
        <taxon>Botryosphaeriales</taxon>
        <taxon>Botryosphaeriaceae</taxon>
        <taxon>Macrophomina</taxon>
    </lineage>
</organism>
<dbReference type="SUPFAM" id="SSF50800">
    <property type="entry name" value="PK beta-barrel domain-like"/>
    <property type="match status" value="1"/>
</dbReference>
<reference evidence="3 4" key="1">
    <citation type="journal article" date="2021" name="Nat. Commun.">
        <title>Genetic determinants of endophytism in the Arabidopsis root mycobiome.</title>
        <authorList>
            <person name="Mesny F."/>
            <person name="Miyauchi S."/>
            <person name="Thiergart T."/>
            <person name="Pickel B."/>
            <person name="Atanasova L."/>
            <person name="Karlsson M."/>
            <person name="Huettel B."/>
            <person name="Barry K.W."/>
            <person name="Haridas S."/>
            <person name="Chen C."/>
            <person name="Bauer D."/>
            <person name="Andreopoulos W."/>
            <person name="Pangilinan J."/>
            <person name="LaButti K."/>
            <person name="Riley R."/>
            <person name="Lipzen A."/>
            <person name="Clum A."/>
            <person name="Drula E."/>
            <person name="Henrissat B."/>
            <person name="Kohler A."/>
            <person name="Grigoriev I.V."/>
            <person name="Martin F.M."/>
            <person name="Hacquard S."/>
        </authorList>
    </citation>
    <scope>NUCLEOTIDE SEQUENCE [LARGE SCALE GENOMIC DNA]</scope>
    <source>
        <strain evidence="3 4">MPI-SDFR-AT-0080</strain>
    </source>
</reference>
<evidence type="ECO:0000256" key="1">
    <source>
        <dbReference type="SAM" id="SignalP"/>
    </source>
</evidence>
<feature type="signal peptide" evidence="1">
    <location>
        <begin position="1"/>
        <end position="30"/>
    </location>
</feature>
<evidence type="ECO:0000313" key="4">
    <source>
        <dbReference type="Proteomes" id="UP000774617"/>
    </source>
</evidence>
<name>A0ABQ8GEN5_9PEZI</name>
<dbReference type="InterPro" id="IPR011037">
    <property type="entry name" value="Pyrv_Knase-like_insert_dom_sf"/>
</dbReference>
<dbReference type="SUPFAM" id="SSF141673">
    <property type="entry name" value="MOSC N-terminal domain-like"/>
    <property type="match status" value="1"/>
</dbReference>
<evidence type="ECO:0000313" key="3">
    <source>
        <dbReference type="EMBL" id="KAH7053424.1"/>
    </source>
</evidence>
<dbReference type="PROSITE" id="PS51340">
    <property type="entry name" value="MOSC"/>
    <property type="match status" value="1"/>
</dbReference>
<dbReference type="Proteomes" id="UP000774617">
    <property type="component" value="Unassembled WGS sequence"/>
</dbReference>
<protein>
    <recommendedName>
        <fullName evidence="2">MOSC domain-containing protein</fullName>
    </recommendedName>
</protein>
<keyword evidence="1" id="KW-0732">Signal</keyword>
<dbReference type="Pfam" id="PF03473">
    <property type="entry name" value="MOSC"/>
    <property type="match status" value="1"/>
</dbReference>